<dbReference type="EMBL" id="SJSK01000002">
    <property type="protein sequence ID" value="TCC92464.1"/>
    <property type="molecule type" value="Genomic_DNA"/>
</dbReference>
<dbReference type="PANTHER" id="PTHR41252">
    <property type="entry name" value="BLR2505 PROTEIN"/>
    <property type="match status" value="1"/>
</dbReference>
<gene>
    <name evidence="1" type="ORF">EZ428_11780</name>
</gene>
<proteinExistence type="predicted"/>
<reference evidence="1 2" key="1">
    <citation type="submission" date="2019-02" db="EMBL/GenBank/DDBJ databases">
        <title>Pedobacter sp. RP-1-13 sp. nov., isolated from Arctic soil.</title>
        <authorList>
            <person name="Dahal R.H."/>
        </authorList>
    </citation>
    <scope>NUCLEOTIDE SEQUENCE [LARGE SCALE GENOMIC DNA]</scope>
    <source>
        <strain evidence="1 2">RP-1-13</strain>
    </source>
</reference>
<name>A0A4R0N2B2_9SPHI</name>
<keyword evidence="2" id="KW-1185">Reference proteome</keyword>
<dbReference type="AlphaFoldDB" id="A0A4R0N2B2"/>
<dbReference type="SUPFAM" id="SSF54427">
    <property type="entry name" value="NTF2-like"/>
    <property type="match status" value="1"/>
</dbReference>
<accession>A0A4R0N2B2</accession>
<dbReference type="OrthoDB" id="1450423at2"/>
<comment type="caution">
    <text evidence="1">The sequence shown here is derived from an EMBL/GenBank/DDBJ whole genome shotgun (WGS) entry which is preliminary data.</text>
</comment>
<protein>
    <submittedName>
        <fullName evidence="1">Nuclear transport factor 2 family protein</fullName>
    </submittedName>
</protein>
<organism evidence="1 2">
    <name type="scientific">Pedobacter frigiditerrae</name>
    <dbReference type="NCBI Taxonomy" id="2530452"/>
    <lineage>
        <taxon>Bacteria</taxon>
        <taxon>Pseudomonadati</taxon>
        <taxon>Bacteroidota</taxon>
        <taxon>Sphingobacteriia</taxon>
        <taxon>Sphingobacteriales</taxon>
        <taxon>Sphingobacteriaceae</taxon>
        <taxon>Pedobacter</taxon>
    </lineage>
</organism>
<dbReference type="Gene3D" id="3.10.450.50">
    <property type="match status" value="1"/>
</dbReference>
<evidence type="ECO:0000313" key="2">
    <source>
        <dbReference type="Proteomes" id="UP000292884"/>
    </source>
</evidence>
<dbReference type="Proteomes" id="UP000292884">
    <property type="component" value="Unassembled WGS sequence"/>
</dbReference>
<sequence>MENKILIQEGFNKWASGTGNFFDLLADDIQWTITGSTPLSKTYVSKKQFMDEVIIPLNDRLSKKITPKVTGLYADGNIVVALWDGKATAADGKPYNASYSWTMEIKNKKIVRVVAFLDGIEFADIMRRIPDRK</sequence>
<evidence type="ECO:0000313" key="1">
    <source>
        <dbReference type="EMBL" id="TCC92464.1"/>
    </source>
</evidence>
<dbReference type="PANTHER" id="PTHR41252:SF1">
    <property type="entry name" value="BLR2505 PROTEIN"/>
    <property type="match status" value="1"/>
</dbReference>
<dbReference type="InterPro" id="IPR032710">
    <property type="entry name" value="NTF2-like_dom_sf"/>
</dbReference>